<dbReference type="SUPFAM" id="SSF54373">
    <property type="entry name" value="FAD-linked reductases, C-terminal domain"/>
    <property type="match status" value="1"/>
</dbReference>
<dbReference type="AlphaFoldDB" id="A0A4Q2MA35"/>
<gene>
    <name evidence="4" type="ORF">BJ972_001756</name>
    <name evidence="5" type="ORF">ESP50_07665</name>
</gene>
<evidence type="ECO:0000313" key="6">
    <source>
        <dbReference type="Proteomes" id="UP000292686"/>
    </source>
</evidence>
<name>A0A4Q2MA35_9MICO</name>
<dbReference type="InterPro" id="IPR050281">
    <property type="entry name" value="Flavin_monoamine_oxidase"/>
</dbReference>
<dbReference type="GO" id="GO:0016491">
    <property type="term" value="F:oxidoreductase activity"/>
    <property type="evidence" value="ECO:0007669"/>
    <property type="project" value="InterPro"/>
</dbReference>
<dbReference type="PANTHER" id="PTHR10742">
    <property type="entry name" value="FLAVIN MONOAMINE OXIDASE"/>
    <property type="match status" value="1"/>
</dbReference>
<accession>A0A4Q2MA35</accession>
<evidence type="ECO:0000313" key="5">
    <source>
        <dbReference type="EMBL" id="RXZ86931.1"/>
    </source>
</evidence>
<dbReference type="SUPFAM" id="SSF51905">
    <property type="entry name" value="FAD/NAD(P)-binding domain"/>
    <property type="match status" value="2"/>
</dbReference>
<feature type="region of interest" description="Disordered" evidence="1">
    <location>
        <begin position="31"/>
        <end position="57"/>
    </location>
</feature>
<feature type="compositionally biased region" description="Pro residues" evidence="1">
    <location>
        <begin position="33"/>
        <end position="51"/>
    </location>
</feature>
<evidence type="ECO:0000256" key="2">
    <source>
        <dbReference type="SAM" id="SignalP"/>
    </source>
</evidence>
<proteinExistence type="predicted"/>
<dbReference type="Gene3D" id="3.50.50.60">
    <property type="entry name" value="FAD/NAD(P)-binding domain"/>
    <property type="match status" value="2"/>
</dbReference>
<comment type="caution">
    <text evidence="5">The sequence shown here is derived from an EMBL/GenBank/DDBJ whole genome shotgun (WGS) entry which is preliminary data.</text>
</comment>
<evidence type="ECO:0000259" key="3">
    <source>
        <dbReference type="Pfam" id="PF01593"/>
    </source>
</evidence>
<feature type="chain" id="PRO_5038239029" evidence="2">
    <location>
        <begin position="30"/>
        <end position="485"/>
    </location>
</feature>
<evidence type="ECO:0000256" key="1">
    <source>
        <dbReference type="SAM" id="MobiDB-lite"/>
    </source>
</evidence>
<dbReference type="EMBL" id="SDPM01000003">
    <property type="protein sequence ID" value="RXZ86931.1"/>
    <property type="molecule type" value="Genomic_DNA"/>
</dbReference>
<dbReference type="OrthoDB" id="337830at2"/>
<dbReference type="PROSITE" id="PS51257">
    <property type="entry name" value="PROKAR_LIPOPROTEIN"/>
    <property type="match status" value="1"/>
</dbReference>
<reference evidence="4 7" key="2">
    <citation type="submission" date="2020-07" db="EMBL/GenBank/DDBJ databases">
        <title>Sequencing the genomes of 1000 actinobacteria strains.</title>
        <authorList>
            <person name="Klenk H.-P."/>
        </authorList>
    </citation>
    <scope>NUCLEOTIDE SEQUENCE [LARGE SCALE GENOMIC DNA]</scope>
    <source>
        <strain evidence="4 7">DSM 23870</strain>
    </source>
</reference>
<dbReference type="Proteomes" id="UP000581087">
    <property type="component" value="Unassembled WGS sequence"/>
</dbReference>
<dbReference type="PROSITE" id="PS51318">
    <property type="entry name" value="TAT"/>
    <property type="match status" value="1"/>
</dbReference>
<dbReference type="EMBL" id="JACCBI010000001">
    <property type="protein sequence ID" value="NYD67237.1"/>
    <property type="molecule type" value="Genomic_DNA"/>
</dbReference>
<dbReference type="InterPro" id="IPR006311">
    <property type="entry name" value="TAT_signal"/>
</dbReference>
<feature type="signal peptide" evidence="2">
    <location>
        <begin position="1"/>
        <end position="29"/>
    </location>
</feature>
<dbReference type="RefSeq" id="WP_129173746.1">
    <property type="nucleotide sequence ID" value="NZ_JACCBI010000001.1"/>
</dbReference>
<sequence>MTARATPGGMDRRSFLLGALGGIAALSLAGCTPTPPAPSPTPTPTPTPTPVPTSTSRVPAPAAFVRSNWTADQFARGALSFDGVGTTDAIRESLTEPIDDRLFFAGEATSVDAPGTLHGAFDSGRRVALQIDEIAVLGERIAVVGAGIAGLTAARLLRERGHEVFVVEARNRLGGRIESVEDDDAIIELGPSFVDANAEDLLAELGDAGVATRDFDWLVESRTSDGQALPIDPVGAAAIATAGDWARARSFDTSLSVALDRSGARELSTEPDETGVSPAAWLTYALRSSVEPMTGAAPNRLSATRYVAPPTPAVRLVTGRLADYIDALAADLEVVLASPVRQITRTDDRASLRFESGESLAVDRVIVTAPLGVLKSDTITFEPQLPPRQRRAISVLGAGAVDVAWLRFDEAFWRGDASEPPTVLTQVGGTSAVAAWVDIGRPTNDPILLAVFADGSAERLAGLDDDAFLAEILPGLEGYAPTDSS</sequence>
<dbReference type="InterPro" id="IPR036188">
    <property type="entry name" value="FAD/NAD-bd_sf"/>
</dbReference>
<dbReference type="Proteomes" id="UP000292686">
    <property type="component" value="Unassembled WGS sequence"/>
</dbReference>
<keyword evidence="6" id="KW-1185">Reference proteome</keyword>
<protein>
    <submittedName>
        <fullName evidence="5">FAD-dependent oxidoreductase</fullName>
    </submittedName>
    <submittedName>
        <fullName evidence="4">Monoamine oxidase</fullName>
    </submittedName>
</protein>
<organism evidence="5 6">
    <name type="scientific">Agromyces atrinae</name>
    <dbReference type="NCBI Taxonomy" id="592376"/>
    <lineage>
        <taxon>Bacteria</taxon>
        <taxon>Bacillati</taxon>
        <taxon>Actinomycetota</taxon>
        <taxon>Actinomycetes</taxon>
        <taxon>Micrococcales</taxon>
        <taxon>Microbacteriaceae</taxon>
        <taxon>Agromyces</taxon>
    </lineage>
</organism>
<feature type="domain" description="Amine oxidase" evidence="3">
    <location>
        <begin position="321"/>
        <end position="481"/>
    </location>
</feature>
<feature type="domain" description="Amine oxidase" evidence="3">
    <location>
        <begin position="57"/>
        <end position="130"/>
    </location>
</feature>
<feature type="domain" description="Amine oxidase" evidence="3">
    <location>
        <begin position="148"/>
        <end position="222"/>
    </location>
</feature>
<dbReference type="PANTHER" id="PTHR10742:SF410">
    <property type="entry name" value="LYSINE-SPECIFIC HISTONE DEMETHYLASE 2"/>
    <property type="match status" value="1"/>
</dbReference>
<dbReference type="Pfam" id="PF01593">
    <property type="entry name" value="Amino_oxidase"/>
    <property type="match status" value="3"/>
</dbReference>
<evidence type="ECO:0000313" key="4">
    <source>
        <dbReference type="EMBL" id="NYD67237.1"/>
    </source>
</evidence>
<dbReference type="InterPro" id="IPR002937">
    <property type="entry name" value="Amino_oxidase"/>
</dbReference>
<reference evidence="5 6" key="1">
    <citation type="submission" date="2019-01" db="EMBL/GenBank/DDBJ databases">
        <title>Agromyces.</title>
        <authorList>
            <person name="Li J."/>
        </authorList>
    </citation>
    <scope>NUCLEOTIDE SEQUENCE [LARGE SCALE GENOMIC DNA]</scope>
    <source>
        <strain evidence="5 6">DSM 23870</strain>
    </source>
</reference>
<keyword evidence="2" id="KW-0732">Signal</keyword>
<evidence type="ECO:0000313" key="7">
    <source>
        <dbReference type="Proteomes" id="UP000581087"/>
    </source>
</evidence>